<reference evidence="3" key="1">
    <citation type="journal article" date="2016" name="Genome Announc.">
        <title>Draft Genome Sequences of Methanobrevibacter curvatus DSM11111, Methanobrevibacter cuticularis DSM11139, Methanobrevibacter filiformis DSM11501, and Methanobrevibacter oralis DSM7256.</title>
        <authorList>
            <person name="Poehlein A."/>
            <person name="Seedorf H."/>
        </authorList>
    </citation>
    <scope>NUCLEOTIDE SEQUENCE [LARGE SCALE GENOMIC DNA]</scope>
    <source>
        <strain evidence="3">DSM 7256 / JCM 30027 / ZR</strain>
    </source>
</reference>
<dbReference type="Gene3D" id="2.60.40.10">
    <property type="entry name" value="Immunoglobulins"/>
    <property type="match status" value="1"/>
</dbReference>
<dbReference type="InterPro" id="IPR012334">
    <property type="entry name" value="Pectin_lyas_fold"/>
</dbReference>
<proteinExistence type="predicted"/>
<keyword evidence="3" id="KW-1185">Reference proteome</keyword>
<accession>A0A166ADQ1</accession>
<organism evidence="2 3">
    <name type="scientific">Methanobrevibacter oralis</name>
    <dbReference type="NCBI Taxonomy" id="66851"/>
    <lineage>
        <taxon>Archaea</taxon>
        <taxon>Methanobacteriati</taxon>
        <taxon>Methanobacteriota</taxon>
        <taxon>Methanomada group</taxon>
        <taxon>Methanobacteria</taxon>
        <taxon>Methanobacteriales</taxon>
        <taxon>Methanobacteriaceae</taxon>
        <taxon>Methanobrevibacter</taxon>
    </lineage>
</organism>
<dbReference type="RefSeq" id="WP_042691907.1">
    <property type="nucleotide sequence ID" value="NZ_CABMAB010000003.1"/>
</dbReference>
<dbReference type="InterPro" id="IPR006626">
    <property type="entry name" value="PbH1"/>
</dbReference>
<sequence>MFKKISIFIFLFLLLLAIGTVSAVDDVNITSSNNDVGSDVLEMSDCQEDINILSKSSHTVNSGNYNNYFDGNGNLNSTSVKEGDTIILNGDFSKKNFIFNKKLNIEGGSANSLNGVKVILLSGASNSTVSNLKITNNDDFEYGIFLNGASYCVISNCVIKNKGKSSFPIVLGNGANHNNVTNNKLTTHGITYGHGTRSTSPMLISGSHYNYIANNMIHSADANGIYLSDYKTEVVSGGKSNYNTIFNNTVIYDVLPTSWSYGIQLMGDNNIADSNKIIGGYRGISSAGVNNKIINNFIVNLTGADFNHPGVEIGGEYGIVGGINAIIKNNTILNANLLANGAGIFTSDNGIIENNRIHIKLNGIGVYADGNNIKVLNNKINTTRGYGIFQIGALYGLNVTKNIINSASAIGIALFRSSQSRMPTNVTIINNTIITTNDIAIDASQVNKKGIFIQTMNNVGNKKILTPEGVYDPLAPSYNFNGTTYNITNDTYHSYFDSNGRIIANITDGDILNFSGVFHNHIMYINFGVKITGNNPIFYNTTFVISCENVWVEKIKIINKDASRINAWGILVNKDSGVKIINCTISVDDKNAAYAIYILESSYVDVINNTLYSSGNYLTFTLLAYGAEKCNFVNNTIFTNGSGEVYSFEPSKCLDGSCLDGNSSTTGNHIVNEIYRTYGILMIRSSYNNVTGNIVNVTSKLNQTYSTTGENNSTNSIVGIDLYFDSHYNTFNENNVFVKGFDNYIYGMGVLGTETGMVGSQEHGASYNKFINNNITLEGTFFATGFIAGNDAKNTTVKGNIINLRSNDFVYGITLEISQQSYVIANNLTLNSQIVYGMSIYSSNKNQIKTNIIDAKSKVVLGLGLSNSNYNIINNNTIIANGSGEEVNIPFNNTKFYNAGIAVEGNSNNNLINSNNVISNKGFAVDLDGFAFNNTVFDNYLVSQKGKADGAVNNSDGNIVLENYYKFISGTFPNVNMLYLEEGVFKLILNETVTGGTVIFKDTNGDEIGTSNVIGNSTSIKIRLDEGYSPTQYSITATFKLKDYKTTIFDSMLYIERGKLNIVVTPISVKQGLDAIFTVKVTNILGNPVSGIKISFNRPSGSNSYITSSTTDKYGVAKSIAKIEFNNPYFVAVSDKSNDLYESYSANIPVTYLDKAPVTIKINSQVSPGGVLLQVVDNNGLPLKDKLTNAGIKVVVTISGKKYALKPDSNGQIYLPGSITKAKSYSVKVSYDGNIYYKSAYKSANFKVLSIITGSKNIVKYFGNSIQHKVRIMASNGKYVGSGVNVIFKVGSKSYTVKTDKDGYAAKSFKLKVGKYTVTTTCKGQSVSHKLTFKPTLTAKNIVGKKSKDTKFTVKLVNKDGKVLSGKKISIKVNGKNYKVKTNKKGVATLKLKLKKIGKYSAISSYGGCKITNKITIKK</sequence>
<comment type="caution">
    <text evidence="2">The sequence shown here is derived from an EMBL/GenBank/DDBJ whole genome shotgun (WGS) entry which is preliminary data.</text>
</comment>
<dbReference type="SUPFAM" id="SSF51126">
    <property type="entry name" value="Pectin lyase-like"/>
    <property type="match status" value="3"/>
</dbReference>
<dbReference type="InterPro" id="IPR011050">
    <property type="entry name" value="Pectin_lyase_fold/virulence"/>
</dbReference>
<dbReference type="InterPro" id="IPR039448">
    <property type="entry name" value="Beta_helix"/>
</dbReference>
<dbReference type="InterPro" id="IPR013783">
    <property type="entry name" value="Ig-like_fold"/>
</dbReference>
<dbReference type="Gene3D" id="2.160.20.10">
    <property type="entry name" value="Single-stranded right-handed beta-helix, Pectin lyase-like"/>
    <property type="match status" value="2"/>
</dbReference>
<feature type="domain" description="Right handed beta helix" evidence="1">
    <location>
        <begin position="300"/>
        <end position="437"/>
    </location>
</feature>
<dbReference type="EMBL" id="LWMU01000081">
    <property type="protein sequence ID" value="KZX11903.1"/>
    <property type="molecule type" value="Genomic_DNA"/>
</dbReference>
<dbReference type="PATRIC" id="fig|66851.6.peg.1561"/>
<feature type="domain" description="Right handed beta helix" evidence="1">
    <location>
        <begin position="119"/>
        <end position="298"/>
    </location>
</feature>
<evidence type="ECO:0000259" key="1">
    <source>
        <dbReference type="Pfam" id="PF13229"/>
    </source>
</evidence>
<dbReference type="Pfam" id="PF13229">
    <property type="entry name" value="Beta_helix"/>
    <property type="match status" value="2"/>
</dbReference>
<name>A0A166ADQ1_METOA</name>
<dbReference type="Proteomes" id="UP000077428">
    <property type="component" value="Unassembled WGS sequence"/>
</dbReference>
<gene>
    <name evidence="2" type="ORF">MBORA_14470</name>
</gene>
<dbReference type="OrthoDB" id="78237at2157"/>
<protein>
    <submittedName>
        <fullName evidence="2">Bacterial Ig-like domain protein</fullName>
    </submittedName>
</protein>
<evidence type="ECO:0000313" key="2">
    <source>
        <dbReference type="EMBL" id="KZX11903.1"/>
    </source>
</evidence>
<dbReference type="SUPFAM" id="SSF49373">
    <property type="entry name" value="Invasin/intimin cell-adhesion fragments"/>
    <property type="match status" value="1"/>
</dbReference>
<dbReference type="InterPro" id="IPR008964">
    <property type="entry name" value="Invasin/intimin_cell_adhesion"/>
</dbReference>
<dbReference type="SMART" id="SM00710">
    <property type="entry name" value="PbH1"/>
    <property type="match status" value="14"/>
</dbReference>
<evidence type="ECO:0000313" key="3">
    <source>
        <dbReference type="Proteomes" id="UP000077428"/>
    </source>
</evidence>